<evidence type="ECO:0000313" key="4">
    <source>
        <dbReference type="EnsemblPlants" id="Kaladp0061s0172.2.v1.1"/>
    </source>
</evidence>
<feature type="region of interest" description="Disordered" evidence="3">
    <location>
        <begin position="1"/>
        <end position="155"/>
    </location>
</feature>
<dbReference type="OMA" id="KTTSHIR"/>
<dbReference type="EnsemblPlants" id="Kaladp0061s0172.1.v1.1">
    <property type="protein sequence ID" value="Kaladp0061s0172.1.v1.1"/>
    <property type="gene ID" value="Kaladp0061s0172.v1.1"/>
</dbReference>
<reference evidence="4" key="1">
    <citation type="submission" date="2021-01" db="UniProtKB">
        <authorList>
            <consortium name="EnsemblPlants"/>
        </authorList>
    </citation>
    <scope>IDENTIFICATION</scope>
</reference>
<dbReference type="PANTHER" id="PTHR10358:SF6">
    <property type="entry name" value="ENDOSULFINE, ISOFORM A"/>
    <property type="match status" value="1"/>
</dbReference>
<evidence type="ECO:0000256" key="2">
    <source>
        <dbReference type="RuleBase" id="RU363120"/>
    </source>
</evidence>
<dbReference type="Gramene" id="Kaladp0061s0172.1.v1.1">
    <property type="protein sequence ID" value="Kaladp0061s0172.1.v1.1"/>
    <property type="gene ID" value="Kaladp0061s0172.v1.1"/>
</dbReference>
<dbReference type="EnsemblPlants" id="Kaladp0061s0172.2.v1.1">
    <property type="protein sequence ID" value="Kaladp0061s0172.2.v1.1"/>
    <property type="gene ID" value="Kaladp0061s0172.v1.1"/>
</dbReference>
<organism evidence="4 5">
    <name type="scientific">Kalanchoe fedtschenkoi</name>
    <name type="common">Lavender scallops</name>
    <name type="synonym">South American air plant</name>
    <dbReference type="NCBI Taxonomy" id="63787"/>
    <lineage>
        <taxon>Eukaryota</taxon>
        <taxon>Viridiplantae</taxon>
        <taxon>Streptophyta</taxon>
        <taxon>Embryophyta</taxon>
        <taxon>Tracheophyta</taxon>
        <taxon>Spermatophyta</taxon>
        <taxon>Magnoliopsida</taxon>
        <taxon>eudicotyledons</taxon>
        <taxon>Gunneridae</taxon>
        <taxon>Pentapetalae</taxon>
        <taxon>Saxifragales</taxon>
        <taxon>Crassulaceae</taxon>
        <taxon>Kalanchoe</taxon>
    </lineage>
</organism>
<evidence type="ECO:0000256" key="1">
    <source>
        <dbReference type="ARBA" id="ARBA00010520"/>
    </source>
</evidence>
<proteinExistence type="inferred from homology"/>
<dbReference type="Pfam" id="PF04667">
    <property type="entry name" value="Endosulfine"/>
    <property type="match status" value="1"/>
</dbReference>
<dbReference type="InterPro" id="IPR006760">
    <property type="entry name" value="Endosulphine"/>
</dbReference>
<evidence type="ECO:0000256" key="3">
    <source>
        <dbReference type="SAM" id="MobiDB-lite"/>
    </source>
</evidence>
<dbReference type="Proteomes" id="UP000594263">
    <property type="component" value="Unplaced"/>
</dbReference>
<name>A0A7N0UD85_KALFE</name>
<protein>
    <recommendedName>
        <fullName evidence="6">cAMP-regulated phosphoprotein 19-related protein</fullName>
    </recommendedName>
</protein>
<keyword evidence="5" id="KW-1185">Reference proteome</keyword>
<feature type="compositionally biased region" description="Basic and acidic residues" evidence="3">
    <location>
        <begin position="30"/>
        <end position="40"/>
    </location>
</feature>
<dbReference type="GO" id="GO:0005737">
    <property type="term" value="C:cytoplasm"/>
    <property type="evidence" value="ECO:0007669"/>
    <property type="project" value="TreeGrafter"/>
</dbReference>
<dbReference type="Gramene" id="Kaladp0061s0172.2.v1.1">
    <property type="protein sequence ID" value="Kaladp0061s0172.2.v1.1"/>
    <property type="gene ID" value="Kaladp0061s0172.v1.1"/>
</dbReference>
<dbReference type="PANTHER" id="PTHR10358">
    <property type="entry name" value="ENDOSULFINE"/>
    <property type="match status" value="1"/>
</dbReference>
<dbReference type="GO" id="GO:0004864">
    <property type="term" value="F:protein phosphatase inhibitor activity"/>
    <property type="evidence" value="ECO:0007669"/>
    <property type="project" value="TreeGrafter"/>
</dbReference>
<dbReference type="AlphaFoldDB" id="A0A7N0UD85"/>
<comment type="similarity">
    <text evidence="1 2">Belongs to the endosulfine family.</text>
</comment>
<evidence type="ECO:0000313" key="5">
    <source>
        <dbReference type="Proteomes" id="UP000594263"/>
    </source>
</evidence>
<feature type="compositionally biased region" description="Polar residues" evidence="3">
    <location>
        <begin position="133"/>
        <end position="144"/>
    </location>
</feature>
<evidence type="ECO:0008006" key="6">
    <source>
        <dbReference type="Google" id="ProtNLM"/>
    </source>
</evidence>
<sequence>MSGTTEKANEQGIDSGVPMDQTADVVSGDHNMKAMDDEHPMPTPEQEEEALKKKYGGIIPKKKPLISKDHERAFFDSADWALGKQGKQKPKGPLEALRPKLQPTPHQQARARRSTYASSDGNDDIIASHEGHSTTSETGQSESMDISMETRSGHE</sequence>
<accession>A0A7N0UD85</accession>